<proteinExistence type="predicted"/>
<gene>
    <name evidence="1" type="ORF">AKO1_005728</name>
</gene>
<dbReference type="Gene3D" id="3.60.15.10">
    <property type="entry name" value="Ribonuclease Z/Hydroxyacylglutathione hydrolase-like"/>
    <property type="match status" value="1"/>
</dbReference>
<sequence length="273" mass="31192">MPPAQVNKIKINDLTFQGYSRAGDATGFYVPELGICLDAGIIMDMKPSAMFITHSHSDHSFMVPYFYGRRGTKLPIYTPGASVEFYRTYLQGAQNLNDCDLNAPTKFELRPVEYGDTFEYAGKRTVTVEVIRCFHPVPCVGYLFYEKRNRLKEEYKGLTGKEIAELRKNNVQINESVVIPLFAFLGDSTPEVFEQNKDNLKKFPLIICECTFLTGQQESSKGHTYWSGLKPHVENMKDTTFMLIHFSSALKKSEIEDFFKNENIPNVTPFLEK</sequence>
<dbReference type="PANTHER" id="PTHR46504">
    <property type="entry name" value="TRNASE Z TRZ1"/>
    <property type="match status" value="1"/>
</dbReference>
<dbReference type="SUPFAM" id="SSF56281">
    <property type="entry name" value="Metallo-hydrolase/oxidoreductase"/>
    <property type="match status" value="1"/>
</dbReference>
<keyword evidence="2" id="KW-1185">Reference proteome</keyword>
<dbReference type="InterPro" id="IPR036866">
    <property type="entry name" value="RibonucZ/Hydroxyglut_hydro"/>
</dbReference>
<evidence type="ECO:0000313" key="1">
    <source>
        <dbReference type="EMBL" id="KAL0477182.1"/>
    </source>
</evidence>
<name>A0AAW2YIW4_9EUKA</name>
<dbReference type="EMBL" id="JAOPGA020000148">
    <property type="protein sequence ID" value="KAL0477182.1"/>
    <property type="molecule type" value="Genomic_DNA"/>
</dbReference>
<protein>
    <submittedName>
        <fullName evidence="1">MBL fold metallo-hydrolase</fullName>
    </submittedName>
</protein>
<evidence type="ECO:0000313" key="2">
    <source>
        <dbReference type="Proteomes" id="UP001431209"/>
    </source>
</evidence>
<accession>A0AAW2YIW4</accession>
<dbReference type="AlphaFoldDB" id="A0AAW2YIW4"/>
<reference evidence="1 2" key="1">
    <citation type="submission" date="2024-03" db="EMBL/GenBank/DDBJ databases">
        <title>The Acrasis kona genome and developmental transcriptomes reveal deep origins of eukaryotic multicellular pathways.</title>
        <authorList>
            <person name="Sheikh S."/>
            <person name="Fu C.-J."/>
            <person name="Brown M.W."/>
            <person name="Baldauf S.L."/>
        </authorList>
    </citation>
    <scope>NUCLEOTIDE SEQUENCE [LARGE SCALE GENOMIC DNA]</scope>
    <source>
        <strain evidence="1 2">ATCC MYA-3509</strain>
    </source>
</reference>
<dbReference type="Proteomes" id="UP001431209">
    <property type="component" value="Unassembled WGS sequence"/>
</dbReference>
<comment type="caution">
    <text evidence="1">The sequence shown here is derived from an EMBL/GenBank/DDBJ whole genome shotgun (WGS) entry which is preliminary data.</text>
</comment>
<organism evidence="1 2">
    <name type="scientific">Acrasis kona</name>
    <dbReference type="NCBI Taxonomy" id="1008807"/>
    <lineage>
        <taxon>Eukaryota</taxon>
        <taxon>Discoba</taxon>
        <taxon>Heterolobosea</taxon>
        <taxon>Tetramitia</taxon>
        <taxon>Eutetramitia</taxon>
        <taxon>Acrasidae</taxon>
        <taxon>Acrasis</taxon>
    </lineage>
</organism>
<dbReference type="PANTHER" id="PTHR46504:SF2">
    <property type="entry name" value="TRNASE Z TRZ1"/>
    <property type="match status" value="1"/>
</dbReference>